<dbReference type="CDD" id="cd01109">
    <property type="entry name" value="HTH_YyaN"/>
    <property type="match status" value="1"/>
</dbReference>
<comment type="caution">
    <text evidence="4">The sequence shown here is derived from an EMBL/GenBank/DDBJ whole genome shotgun (WGS) entry which is preliminary data.</text>
</comment>
<proteinExistence type="predicted"/>
<reference evidence="5" key="1">
    <citation type="journal article" date="2019" name="Int. J. Syst. Evol. Microbiol.">
        <title>The Global Catalogue of Microorganisms (GCM) 10K type strain sequencing project: providing services to taxonomists for standard genome sequencing and annotation.</title>
        <authorList>
            <consortium name="The Broad Institute Genomics Platform"/>
            <consortium name="The Broad Institute Genome Sequencing Center for Infectious Disease"/>
            <person name="Wu L."/>
            <person name="Ma J."/>
        </authorList>
    </citation>
    <scope>NUCLEOTIDE SEQUENCE [LARGE SCALE GENOMIC DNA]</scope>
    <source>
        <strain evidence="5">JCM 17498</strain>
    </source>
</reference>
<dbReference type="InterPro" id="IPR009061">
    <property type="entry name" value="DNA-bd_dom_put_sf"/>
</dbReference>
<dbReference type="PRINTS" id="PR00040">
    <property type="entry name" value="HTHMERR"/>
</dbReference>
<feature type="compositionally biased region" description="Polar residues" evidence="2">
    <location>
        <begin position="120"/>
        <end position="131"/>
    </location>
</feature>
<evidence type="ECO:0000313" key="4">
    <source>
        <dbReference type="EMBL" id="GAA3725156.1"/>
    </source>
</evidence>
<dbReference type="EMBL" id="BAABBF010000015">
    <property type="protein sequence ID" value="GAA3725156.1"/>
    <property type="molecule type" value="Genomic_DNA"/>
</dbReference>
<feature type="domain" description="HTH merR-type" evidence="3">
    <location>
        <begin position="1"/>
        <end position="60"/>
    </location>
</feature>
<keyword evidence="5" id="KW-1185">Reference proteome</keyword>
<dbReference type="PANTHER" id="PTHR30204">
    <property type="entry name" value="REDOX-CYCLING DRUG-SENSING TRANSCRIPTIONAL ACTIVATOR SOXR"/>
    <property type="match status" value="1"/>
</dbReference>
<evidence type="ECO:0000256" key="2">
    <source>
        <dbReference type="SAM" id="MobiDB-lite"/>
    </source>
</evidence>
<dbReference type="SMART" id="SM00422">
    <property type="entry name" value="HTH_MERR"/>
    <property type="match status" value="1"/>
</dbReference>
<sequence length="151" mass="16804">MKISDFAAHSGLTPDTIRYYERIGLLPRTVRDAGGRRSYGMDDLAWASFLRKLQAMDMPMRDRLEYSRLRAMGRATTADRRAMLEAHRAALANRRDELMELIGTLDAKIAHYRDLEANMEGSSDDGSTRSNGGSGRAAPRRDASIGAARRG</sequence>
<feature type="region of interest" description="Disordered" evidence="2">
    <location>
        <begin position="118"/>
        <end position="151"/>
    </location>
</feature>
<dbReference type="InterPro" id="IPR000551">
    <property type="entry name" value="MerR-type_HTH_dom"/>
</dbReference>
<accession>A0ABP7EUJ2</accession>
<dbReference type="RefSeq" id="WP_344694815.1">
    <property type="nucleotide sequence ID" value="NZ_BAABBF010000015.1"/>
</dbReference>
<gene>
    <name evidence="4" type="ORF">GCM10022268_36380</name>
</gene>
<keyword evidence="1" id="KW-0238">DNA-binding</keyword>
<dbReference type="PROSITE" id="PS00552">
    <property type="entry name" value="HTH_MERR_1"/>
    <property type="match status" value="1"/>
</dbReference>
<dbReference type="PROSITE" id="PS50937">
    <property type="entry name" value="HTH_MERR_2"/>
    <property type="match status" value="1"/>
</dbReference>
<organism evidence="4 5">
    <name type="scientific">Sphingomonas cynarae</name>
    <dbReference type="NCBI Taxonomy" id="930197"/>
    <lineage>
        <taxon>Bacteria</taxon>
        <taxon>Pseudomonadati</taxon>
        <taxon>Pseudomonadota</taxon>
        <taxon>Alphaproteobacteria</taxon>
        <taxon>Sphingomonadales</taxon>
        <taxon>Sphingomonadaceae</taxon>
        <taxon>Sphingomonas</taxon>
    </lineage>
</organism>
<name>A0ABP7EUJ2_9SPHN</name>
<protein>
    <submittedName>
        <fullName evidence="4">MerR family transcriptional regulator</fullName>
    </submittedName>
</protein>
<dbReference type="InterPro" id="IPR047057">
    <property type="entry name" value="MerR_fam"/>
</dbReference>
<evidence type="ECO:0000259" key="3">
    <source>
        <dbReference type="PROSITE" id="PS50937"/>
    </source>
</evidence>
<dbReference type="Gene3D" id="1.10.1660.10">
    <property type="match status" value="1"/>
</dbReference>
<dbReference type="SUPFAM" id="SSF46955">
    <property type="entry name" value="Putative DNA-binding domain"/>
    <property type="match status" value="1"/>
</dbReference>
<dbReference type="Pfam" id="PF00376">
    <property type="entry name" value="MerR"/>
    <property type="match status" value="1"/>
</dbReference>
<evidence type="ECO:0000256" key="1">
    <source>
        <dbReference type="ARBA" id="ARBA00023125"/>
    </source>
</evidence>
<dbReference type="Proteomes" id="UP001500523">
    <property type="component" value="Unassembled WGS sequence"/>
</dbReference>
<evidence type="ECO:0000313" key="5">
    <source>
        <dbReference type="Proteomes" id="UP001500523"/>
    </source>
</evidence>
<dbReference type="PANTHER" id="PTHR30204:SF98">
    <property type="entry name" value="HTH-TYPE TRANSCRIPTIONAL REGULATOR ADHR"/>
    <property type="match status" value="1"/>
</dbReference>